<proteinExistence type="predicted"/>
<reference evidence="1" key="2">
    <citation type="submission" date="2012-12" db="EMBL/GenBank/DDBJ databases">
        <authorList>
            <person name="Gao Y.W."/>
            <person name="Fan S.T."/>
            <person name="Sun H.T."/>
            <person name="Wang Z."/>
            <person name="Gao X.L."/>
            <person name="Li Y.G."/>
            <person name="Wang T.C."/>
            <person name="Zhang K."/>
            <person name="Xu W.W."/>
            <person name="Yu Z.J."/>
            <person name="Xia X.Z."/>
        </authorList>
    </citation>
    <scope>NUCLEOTIDE SEQUENCE</scope>
    <source>
        <strain evidence="1">FR3</strain>
    </source>
</reference>
<sequence>MFVVCFTGSFIGCINFMNLGTTYVAENLSAISPTVSVSSICHPRSQHQQQKQQSQYKLAIGNNAVITNDAIDSDNAIQQTVIPSSAVLTSAGINSDRRVFFQDELSTTAGPISTTEVCDYQSLSVTVKNIPDIGDIYCEQQKLFLHYFFIFDRSSRSIIDVNLE</sequence>
<evidence type="ECO:0000313" key="1">
    <source>
        <dbReference type="EMBL" id="CDP92515.1"/>
    </source>
</evidence>
<gene>
    <name evidence="1" type="ORF">Bm286</name>
    <name evidence="1" type="ORF">BM_Bm286</name>
</gene>
<accession>A0A0K0J7T2</accession>
<reference evidence="1" key="1">
    <citation type="journal article" date="2007" name="Science">
        <title>Draft genome of the filarial nematode parasite Brugia malayi.</title>
        <authorList>
            <person name="Ghedin E."/>
            <person name="Wang S."/>
            <person name="Spiro D."/>
            <person name="Caler E."/>
            <person name="Zhao Q."/>
            <person name="Crabtree J."/>
            <person name="Allen J.E."/>
            <person name="Delcher A.L."/>
            <person name="Guiliano D.B."/>
            <person name="Miranda-Saavedra D."/>
            <person name="Angiuoli S.V."/>
            <person name="Creasy T."/>
            <person name="Amedeo P."/>
            <person name="Haas B."/>
            <person name="El-Sayed N.M."/>
            <person name="Wortman J.R."/>
            <person name="Feldblyum T."/>
            <person name="Tallon L."/>
            <person name="Schatz M."/>
            <person name="Shumway M."/>
            <person name="Koo H."/>
            <person name="Salzberg S.L."/>
            <person name="Schobel S."/>
            <person name="Pertea M."/>
            <person name="Pop M."/>
            <person name="White O."/>
            <person name="Barton G.J."/>
            <person name="Carlow C.K."/>
            <person name="Crawford M.J."/>
            <person name="Daub J."/>
            <person name="Dimmic M.W."/>
            <person name="Estes C.F."/>
            <person name="Foster J.M."/>
            <person name="Ganatra M."/>
            <person name="Gregory W.F."/>
            <person name="Johnson N.M."/>
            <person name="Jin J."/>
            <person name="Komuniecki R."/>
            <person name="Korf I."/>
            <person name="Kumar S."/>
            <person name="Laney S."/>
            <person name="Li B.W."/>
            <person name="Li W."/>
            <person name="Lindblom T.H."/>
            <person name="Lustigman S."/>
            <person name="Ma D."/>
            <person name="Maina C.V."/>
            <person name="Martin D.M."/>
            <person name="McCarter J.P."/>
            <person name="McReynolds L."/>
            <person name="Mitreva M."/>
            <person name="Nutman T.B."/>
            <person name="Parkinson J."/>
            <person name="Peregrin-Alvarez J.M."/>
            <person name="Poole C."/>
            <person name="Ren Q."/>
            <person name="Saunders L."/>
            <person name="Sluder A.E."/>
            <person name="Smith K."/>
            <person name="Stanke M."/>
            <person name="Unnasch T.R."/>
            <person name="Ware J."/>
            <person name="Wei A.D."/>
            <person name="Weil G."/>
            <person name="Williams D.J."/>
            <person name="Zhang Y."/>
            <person name="Williams S.A."/>
            <person name="Fraser-Liggett C."/>
            <person name="Slatko B."/>
            <person name="Blaxter M.L."/>
            <person name="Scott A.L."/>
        </authorList>
    </citation>
    <scope>NUCLEOTIDE SEQUENCE</scope>
    <source>
        <strain evidence="1">FR3</strain>
    </source>
</reference>
<name>A0A0K0J7T2_BRUMA</name>
<dbReference type="AlphaFoldDB" id="A0A0K0J7T2"/>
<dbReference type="EMBL" id="LN856820">
    <property type="protein sequence ID" value="CDP92515.1"/>
    <property type="molecule type" value="Genomic_DNA"/>
</dbReference>
<dbReference type="OMA" id="NCCINIS"/>
<organism evidence="1">
    <name type="scientific">Brugia malayi</name>
    <name type="common">Filarial nematode worm</name>
    <dbReference type="NCBI Taxonomy" id="6279"/>
    <lineage>
        <taxon>Eukaryota</taxon>
        <taxon>Metazoa</taxon>
        <taxon>Ecdysozoa</taxon>
        <taxon>Nematoda</taxon>
        <taxon>Chromadorea</taxon>
        <taxon>Rhabditida</taxon>
        <taxon>Spirurina</taxon>
        <taxon>Spiruromorpha</taxon>
        <taxon>Filarioidea</taxon>
        <taxon>Onchocercidae</taxon>
        <taxon>Brugia</taxon>
    </lineage>
</organism>
<protein>
    <submittedName>
        <fullName evidence="1">Bm286</fullName>
    </submittedName>
</protein>